<name>A0ABT8RKW8_9FLAO</name>
<accession>A0ABT8RKW8</accession>
<proteinExistence type="predicted"/>
<gene>
    <name evidence="3" type="ORF">Q2T41_02730</name>
</gene>
<evidence type="ECO:0000313" key="4">
    <source>
        <dbReference type="Proteomes" id="UP001168579"/>
    </source>
</evidence>
<dbReference type="SUPFAM" id="SSF53474">
    <property type="entry name" value="alpha/beta-Hydrolases"/>
    <property type="match status" value="1"/>
</dbReference>
<dbReference type="RefSeq" id="WP_304434841.1">
    <property type="nucleotide sequence ID" value="NZ_JAUKUC010000001.1"/>
</dbReference>
<dbReference type="InterPro" id="IPR049492">
    <property type="entry name" value="BD-FAE-like_dom"/>
</dbReference>
<reference evidence="3" key="1">
    <citation type="journal article" date="2014" name="Int. J. Syst. Evol. Microbiol.">
        <title>Complete genome of a new Firmicutes species belonging to the dominant human colonic microbiota ('Ruminococcus bicirculans') reveals two chromosomes and a selective capacity to utilize plant glucans.</title>
        <authorList>
            <consortium name="NISC Comparative Sequencing Program"/>
            <person name="Wegmann U."/>
            <person name="Louis P."/>
            <person name="Goesmann A."/>
            <person name="Henrissat B."/>
            <person name="Duncan S.H."/>
            <person name="Flint H.J."/>
        </authorList>
    </citation>
    <scope>NUCLEOTIDE SEQUENCE</scope>
    <source>
        <strain evidence="3">CECT 8869</strain>
    </source>
</reference>
<keyword evidence="4" id="KW-1185">Reference proteome</keyword>
<keyword evidence="1 3" id="KW-0378">Hydrolase</keyword>
<reference evidence="3" key="2">
    <citation type="submission" date="2023-06" db="EMBL/GenBank/DDBJ databases">
        <authorList>
            <person name="Lucena T."/>
            <person name="Sun Q."/>
        </authorList>
    </citation>
    <scope>NUCLEOTIDE SEQUENCE</scope>
    <source>
        <strain evidence="3">CECT 8869</strain>
    </source>
</reference>
<comment type="caution">
    <text evidence="3">The sequence shown here is derived from an EMBL/GenBank/DDBJ whole genome shotgun (WGS) entry which is preliminary data.</text>
</comment>
<feature type="domain" description="BD-FAE-like" evidence="2">
    <location>
        <begin position="65"/>
        <end position="261"/>
    </location>
</feature>
<evidence type="ECO:0000259" key="2">
    <source>
        <dbReference type="Pfam" id="PF20434"/>
    </source>
</evidence>
<dbReference type="GO" id="GO:0016787">
    <property type="term" value="F:hydrolase activity"/>
    <property type="evidence" value="ECO:0007669"/>
    <property type="project" value="UniProtKB-KW"/>
</dbReference>
<evidence type="ECO:0000256" key="1">
    <source>
        <dbReference type="ARBA" id="ARBA00022801"/>
    </source>
</evidence>
<dbReference type="PANTHER" id="PTHR48081:SF6">
    <property type="entry name" value="PEPTIDASE S9 PROLYL OLIGOPEPTIDASE CATALYTIC DOMAIN-CONTAINING PROTEIN"/>
    <property type="match status" value="1"/>
</dbReference>
<dbReference type="InterPro" id="IPR029058">
    <property type="entry name" value="AB_hydrolase_fold"/>
</dbReference>
<dbReference type="EMBL" id="JAUKUC010000001">
    <property type="protein sequence ID" value="MDO1511581.1"/>
    <property type="molecule type" value="Genomic_DNA"/>
</dbReference>
<dbReference type="PROSITE" id="PS51257">
    <property type="entry name" value="PROKAR_LIPOPROTEIN"/>
    <property type="match status" value="1"/>
</dbReference>
<dbReference type="Pfam" id="PF20434">
    <property type="entry name" value="BD-FAE"/>
    <property type="match status" value="1"/>
</dbReference>
<dbReference type="Gene3D" id="3.40.50.1820">
    <property type="entry name" value="alpha/beta hydrolase"/>
    <property type="match status" value="1"/>
</dbReference>
<dbReference type="Proteomes" id="UP001168579">
    <property type="component" value="Unassembled WGS sequence"/>
</dbReference>
<dbReference type="PANTHER" id="PTHR48081">
    <property type="entry name" value="AB HYDROLASE SUPERFAMILY PROTEIN C4A8.06C"/>
    <property type="match status" value="1"/>
</dbReference>
<organism evidence="3 4">
    <name type="scientific">Maribacter confluentis</name>
    <dbReference type="NCBI Taxonomy" id="1656093"/>
    <lineage>
        <taxon>Bacteria</taxon>
        <taxon>Pseudomonadati</taxon>
        <taxon>Bacteroidota</taxon>
        <taxon>Flavobacteriia</taxon>
        <taxon>Flavobacteriales</taxon>
        <taxon>Flavobacteriaceae</taxon>
        <taxon>Maribacter</taxon>
    </lineage>
</organism>
<evidence type="ECO:0000313" key="3">
    <source>
        <dbReference type="EMBL" id="MDO1511581.1"/>
    </source>
</evidence>
<protein>
    <submittedName>
        <fullName evidence="3">Alpha/beta hydrolase</fullName>
    </submittedName>
</protein>
<dbReference type="InterPro" id="IPR050300">
    <property type="entry name" value="GDXG_lipolytic_enzyme"/>
</dbReference>
<sequence length="311" mass="34701">MIRLPFIMIFVLALTLLGGCAANKELVIDIWPKDKIPNQLKTDIKEVQEYTDILKISRVQKPTIEVFLPHASKATGKAMLIFPGGGYGILAYDWEGTSVAKFLVDHGIAGIVVKYRLPSDETQIDKHYVPLIDAQRAIRLVRSRSKEWNIDPVNIGIIGFSAGGHLASTLGTQYDNMVYTAVDKIDSLSARPDFMVLMYPVITMGENTHKGSRNNLLGKNPSAEKVMQFSSDLQINEDTPATYLIHAMDDKAVPVANSEHFFALHNAKSNERGQLYIFEEGGHGFGMAEDNEILRKWPLLVLDWINSLETD</sequence>